<evidence type="ECO:0000313" key="2">
    <source>
        <dbReference type="Proteomes" id="UP000322000"/>
    </source>
</evidence>
<proteinExistence type="predicted"/>
<sequence length="283" mass="32369">MASNFHPYNPHISPFGRSIFAGGINLGIATVNPLLSLQISKDEYGEKVYSPLLHFHITPSQHKIDALNHIFNDKKYYLLNKHLHYHTLHQPLQVTPPLHPGYPVPAQPPPYYHGPHYPHHFGPSHHSLHSPHPLPHHIPPLHPPHPPHHLHRNENPIHHPPHYESPVYSPQYPNYENDDNIRGPPRGFDEYNEDASEGFDSEDYPYGQQRSLNSNYGLANVSHNADSGTYANRFAYSRSLDLPLKSPEANRGYQTVRFPDNRKKREINVENIPLSVQEVTSVS</sequence>
<organism evidence="2 3">
    <name type="scientific">Trichoplusia ni</name>
    <name type="common">Cabbage looper</name>
    <dbReference type="NCBI Taxonomy" id="7111"/>
    <lineage>
        <taxon>Eukaryota</taxon>
        <taxon>Metazoa</taxon>
        <taxon>Ecdysozoa</taxon>
        <taxon>Arthropoda</taxon>
        <taxon>Hexapoda</taxon>
        <taxon>Insecta</taxon>
        <taxon>Pterygota</taxon>
        <taxon>Neoptera</taxon>
        <taxon>Endopterygota</taxon>
        <taxon>Lepidoptera</taxon>
        <taxon>Glossata</taxon>
        <taxon>Ditrysia</taxon>
        <taxon>Noctuoidea</taxon>
        <taxon>Noctuidae</taxon>
        <taxon>Plusiinae</taxon>
        <taxon>Trichoplusia</taxon>
    </lineage>
</organism>
<name>A0A7E5VSJ7_TRINI</name>
<gene>
    <name evidence="3" type="primary">LOC113496181</name>
</gene>
<accession>A0A7E5VSJ7</accession>
<feature type="compositionally biased region" description="Basic residues" evidence="1">
    <location>
        <begin position="119"/>
        <end position="129"/>
    </location>
</feature>
<dbReference type="AlphaFoldDB" id="A0A7E5VSJ7"/>
<dbReference type="InParanoid" id="A0A7E5VSJ7"/>
<dbReference type="OrthoDB" id="5949700at2759"/>
<dbReference type="Proteomes" id="UP000322000">
    <property type="component" value="Chromosome 1"/>
</dbReference>
<dbReference type="GeneID" id="113496181"/>
<evidence type="ECO:0000313" key="3">
    <source>
        <dbReference type="RefSeq" id="XP_026731131.1"/>
    </source>
</evidence>
<dbReference type="KEGG" id="tnl:113496181"/>
<protein>
    <submittedName>
        <fullName evidence="3">Uncharacterized histidine-rich protein DDB_G0274557-like</fullName>
    </submittedName>
</protein>
<keyword evidence="2" id="KW-1185">Reference proteome</keyword>
<feature type="compositionally biased region" description="Acidic residues" evidence="1">
    <location>
        <begin position="190"/>
        <end position="203"/>
    </location>
</feature>
<feature type="compositionally biased region" description="Pro residues" evidence="1">
    <location>
        <begin position="132"/>
        <end position="144"/>
    </location>
</feature>
<evidence type="ECO:0000256" key="1">
    <source>
        <dbReference type="SAM" id="MobiDB-lite"/>
    </source>
</evidence>
<dbReference type="RefSeq" id="XP_026731131.1">
    <property type="nucleotide sequence ID" value="XM_026875330.1"/>
</dbReference>
<feature type="region of interest" description="Disordered" evidence="1">
    <location>
        <begin position="119"/>
        <end position="203"/>
    </location>
</feature>
<reference evidence="3" key="1">
    <citation type="submission" date="2025-08" db="UniProtKB">
        <authorList>
            <consortium name="RefSeq"/>
        </authorList>
    </citation>
    <scope>IDENTIFICATION</scope>
</reference>